<organism evidence="2">
    <name type="scientific">Arion vulgaris</name>
    <dbReference type="NCBI Taxonomy" id="1028688"/>
    <lineage>
        <taxon>Eukaryota</taxon>
        <taxon>Metazoa</taxon>
        <taxon>Spiralia</taxon>
        <taxon>Lophotrochozoa</taxon>
        <taxon>Mollusca</taxon>
        <taxon>Gastropoda</taxon>
        <taxon>Heterobranchia</taxon>
        <taxon>Euthyneura</taxon>
        <taxon>Panpulmonata</taxon>
        <taxon>Eupulmonata</taxon>
        <taxon>Stylommatophora</taxon>
        <taxon>Helicina</taxon>
        <taxon>Arionoidea</taxon>
        <taxon>Arionidae</taxon>
        <taxon>Arion</taxon>
    </lineage>
</organism>
<feature type="compositionally biased region" description="Basic and acidic residues" evidence="1">
    <location>
        <begin position="21"/>
        <end position="30"/>
    </location>
</feature>
<feature type="region of interest" description="Disordered" evidence="1">
    <location>
        <begin position="104"/>
        <end position="127"/>
    </location>
</feature>
<sequence length="127" mass="14698">HFQTSHVSDKNYRKSSFILEGFKRDARKQPEPSPESWKVDNTVDIEIDRAEIDNDAEMEFDTNISYDDDDDGDVNELEGCVDKRTIEQVEKPLQQEIIKSKDPQNISLNEFNPSLPYHITDSTHKKG</sequence>
<feature type="non-terminal residue" evidence="2">
    <location>
        <position position="127"/>
    </location>
</feature>
<feature type="region of interest" description="Disordered" evidence="1">
    <location>
        <begin position="21"/>
        <end position="40"/>
    </location>
</feature>
<proteinExistence type="predicted"/>
<reference evidence="2" key="1">
    <citation type="submission" date="2014-12" db="EMBL/GenBank/DDBJ databases">
        <title>Insight into the proteome of Arion vulgaris.</title>
        <authorList>
            <person name="Aradska J."/>
            <person name="Bulat T."/>
            <person name="Smidak R."/>
            <person name="Sarate P."/>
            <person name="Gangsoo J."/>
            <person name="Sialana F."/>
            <person name="Bilban M."/>
            <person name="Lubec G."/>
        </authorList>
    </citation>
    <scope>NUCLEOTIDE SEQUENCE</scope>
    <source>
        <tissue evidence="2">Skin</tissue>
    </source>
</reference>
<feature type="non-terminal residue" evidence="2">
    <location>
        <position position="1"/>
    </location>
</feature>
<evidence type="ECO:0000313" key="2">
    <source>
        <dbReference type="EMBL" id="CEK99957.1"/>
    </source>
</evidence>
<name>A0A0B7C467_9EUPU</name>
<protein>
    <submittedName>
        <fullName evidence="2">Uncharacterized protein</fullName>
    </submittedName>
</protein>
<dbReference type="AlphaFoldDB" id="A0A0B7C467"/>
<gene>
    <name evidence="2" type="primary">ORF222528</name>
</gene>
<accession>A0A0B7C467</accession>
<dbReference type="EMBL" id="HACG01053086">
    <property type="protein sequence ID" value="CEK99957.1"/>
    <property type="molecule type" value="Transcribed_RNA"/>
</dbReference>
<evidence type="ECO:0000256" key="1">
    <source>
        <dbReference type="SAM" id="MobiDB-lite"/>
    </source>
</evidence>